<feature type="region of interest" description="Disordered" evidence="1">
    <location>
        <begin position="133"/>
        <end position="153"/>
    </location>
</feature>
<sequence>MASFLFSPARRLSLLQVPSSGRVPSIPGGLLHNRDVQLGTDLAADPLTIKGSLVFHPLGRTLLVESREAEIYDQPPPSGGRRSQGIASEIRPPLEHRNQDMGEIQARVYITTSAFCGCSGMAASPLASPLEGRDLGKRFGSPGQRHSPDRAAIPPWPDLITVRVYCSHIHSKP</sequence>
<protein>
    <submittedName>
        <fullName evidence="2 4">Uncharacterized protein</fullName>
    </submittedName>
</protein>
<evidence type="ECO:0000313" key="3">
    <source>
        <dbReference type="Proteomes" id="UP000504636"/>
    </source>
</evidence>
<dbReference type="Proteomes" id="UP000504636">
    <property type="component" value="Unplaced"/>
</dbReference>
<dbReference type="OrthoDB" id="10536697at2759"/>
<organism evidence="2">
    <name type="scientific">Mytilinidion resinicola</name>
    <dbReference type="NCBI Taxonomy" id="574789"/>
    <lineage>
        <taxon>Eukaryota</taxon>
        <taxon>Fungi</taxon>
        <taxon>Dikarya</taxon>
        <taxon>Ascomycota</taxon>
        <taxon>Pezizomycotina</taxon>
        <taxon>Dothideomycetes</taxon>
        <taxon>Pleosporomycetidae</taxon>
        <taxon>Mytilinidiales</taxon>
        <taxon>Mytilinidiaceae</taxon>
        <taxon>Mytilinidion</taxon>
    </lineage>
</organism>
<accession>A0A6A6YRM0</accession>
<reference evidence="2 4" key="1">
    <citation type="journal article" date="2020" name="Stud. Mycol.">
        <title>101 Dothideomycetes genomes: a test case for predicting lifestyles and emergence of pathogens.</title>
        <authorList>
            <person name="Haridas S."/>
            <person name="Albert R."/>
            <person name="Binder M."/>
            <person name="Bloem J."/>
            <person name="Labutti K."/>
            <person name="Salamov A."/>
            <person name="Andreopoulos B."/>
            <person name="Baker S."/>
            <person name="Barry K."/>
            <person name="Bills G."/>
            <person name="Bluhm B."/>
            <person name="Cannon C."/>
            <person name="Castanera R."/>
            <person name="Culley D."/>
            <person name="Daum C."/>
            <person name="Ezra D."/>
            <person name="Gonzalez J."/>
            <person name="Henrissat B."/>
            <person name="Kuo A."/>
            <person name="Liang C."/>
            <person name="Lipzen A."/>
            <person name="Lutzoni F."/>
            <person name="Magnuson J."/>
            <person name="Mondo S."/>
            <person name="Nolan M."/>
            <person name="Ohm R."/>
            <person name="Pangilinan J."/>
            <person name="Park H.-J."/>
            <person name="Ramirez L."/>
            <person name="Alfaro M."/>
            <person name="Sun H."/>
            <person name="Tritt A."/>
            <person name="Yoshinaga Y."/>
            <person name="Zwiers L.-H."/>
            <person name="Turgeon B."/>
            <person name="Goodwin S."/>
            <person name="Spatafora J."/>
            <person name="Crous P."/>
            <person name="Grigoriev I."/>
        </authorList>
    </citation>
    <scope>NUCLEOTIDE SEQUENCE</scope>
    <source>
        <strain evidence="2 4">CBS 304.34</strain>
    </source>
</reference>
<reference evidence="4" key="2">
    <citation type="submission" date="2020-04" db="EMBL/GenBank/DDBJ databases">
        <authorList>
            <consortium name="NCBI Genome Project"/>
        </authorList>
    </citation>
    <scope>NUCLEOTIDE SEQUENCE</scope>
    <source>
        <strain evidence="4">CBS 304.34</strain>
    </source>
</reference>
<dbReference type="AlphaFoldDB" id="A0A6A6YRM0"/>
<proteinExistence type="predicted"/>
<evidence type="ECO:0000313" key="4">
    <source>
        <dbReference type="RefSeq" id="XP_033578414.1"/>
    </source>
</evidence>
<dbReference type="GeneID" id="54454835"/>
<name>A0A6A6YRM0_9PEZI</name>
<evidence type="ECO:0000313" key="2">
    <source>
        <dbReference type="EMBL" id="KAF2811450.1"/>
    </source>
</evidence>
<dbReference type="RefSeq" id="XP_033578414.1">
    <property type="nucleotide sequence ID" value="XM_033713942.1"/>
</dbReference>
<reference evidence="4" key="3">
    <citation type="submission" date="2025-04" db="UniProtKB">
        <authorList>
            <consortium name="RefSeq"/>
        </authorList>
    </citation>
    <scope>IDENTIFICATION</scope>
    <source>
        <strain evidence="4">CBS 304.34</strain>
    </source>
</reference>
<keyword evidence="3" id="KW-1185">Reference proteome</keyword>
<gene>
    <name evidence="2 4" type="ORF">BDZ99DRAFT_275634</name>
</gene>
<dbReference type="EMBL" id="MU003698">
    <property type="protein sequence ID" value="KAF2811450.1"/>
    <property type="molecule type" value="Genomic_DNA"/>
</dbReference>
<evidence type="ECO:0000256" key="1">
    <source>
        <dbReference type="SAM" id="MobiDB-lite"/>
    </source>
</evidence>